<dbReference type="RefSeq" id="WP_061915509.1">
    <property type="nucleotide sequence ID" value="NZ_DF967971.1"/>
</dbReference>
<protein>
    <recommendedName>
        <fullName evidence="9">1-(5-phosphoribosyl)-5-[(5-phosphoribosylamino)methylideneamino] imidazole-4-carboxamide isomerase</fullName>
        <ecNumber evidence="9">5.3.1.16</ecNumber>
    </recommendedName>
    <alternativeName>
        <fullName evidence="9">Phosphoribosylformimino-5-aminoimidazole carboxamide ribotide isomerase</fullName>
    </alternativeName>
</protein>
<sequence>MSDFTIFPAIDLRDGKVVRLELGDPTRQTIFSEDPAEVAYRFFRSGAKWLHVINLDGAFGDERRARKNETAIARILEITPEFGGKIQVGGGLRSMKASERLLAMGVNRVIFGTLAVEQPQQVTGCIRQWGSERIAVSVDLRAGKIQTHGWQQSAQMEPGEWLYRLADEGLRWVMVTDVERDGMLSGANPEVTLWVRQDKRLKVVLAGGVSRLVDIQVAHRSGLAGVIIGRALYSGELNLPEVLKEVTHAG</sequence>
<keyword evidence="7 9" id="KW-0368">Histidine biosynthesis</keyword>
<evidence type="ECO:0000256" key="10">
    <source>
        <dbReference type="RuleBase" id="RU003657"/>
    </source>
</evidence>
<dbReference type="Pfam" id="PF00977">
    <property type="entry name" value="His_biosynth"/>
    <property type="match status" value="1"/>
</dbReference>
<evidence type="ECO:0000256" key="4">
    <source>
        <dbReference type="ARBA" id="ARBA00009667"/>
    </source>
</evidence>
<dbReference type="InterPro" id="IPR011060">
    <property type="entry name" value="RibuloseP-bd_barrel"/>
</dbReference>
<dbReference type="InterPro" id="IPR013785">
    <property type="entry name" value="Aldolase_TIM"/>
</dbReference>
<dbReference type="STRING" id="360411.AC812_13035"/>
<dbReference type="AlphaFoldDB" id="A0A0P6X381"/>
<evidence type="ECO:0000313" key="12">
    <source>
        <dbReference type="Proteomes" id="UP000050514"/>
    </source>
</evidence>
<evidence type="ECO:0000256" key="6">
    <source>
        <dbReference type="ARBA" id="ARBA00022605"/>
    </source>
</evidence>
<comment type="pathway">
    <text evidence="3 9">Amino-acid biosynthesis; L-histidine biosynthesis; L-histidine from 5-phospho-alpha-D-ribose 1-diphosphate: step 4/9.</text>
</comment>
<dbReference type="InterPro" id="IPR006062">
    <property type="entry name" value="His_biosynth"/>
</dbReference>
<keyword evidence="12" id="KW-1185">Reference proteome</keyword>
<dbReference type="EC" id="5.3.1.16" evidence="9"/>
<dbReference type="GO" id="GO:0000105">
    <property type="term" value="P:L-histidine biosynthetic process"/>
    <property type="evidence" value="ECO:0007669"/>
    <property type="project" value="UniProtKB-UniRule"/>
</dbReference>
<comment type="catalytic activity">
    <reaction evidence="1 9">
        <text>1-(5-phospho-beta-D-ribosyl)-5-[(5-phospho-beta-D-ribosylamino)methylideneamino]imidazole-4-carboxamide = 5-[(5-phospho-1-deoxy-D-ribulos-1-ylimino)methylamino]-1-(5-phospho-beta-D-ribosyl)imidazole-4-carboxamide</text>
        <dbReference type="Rhea" id="RHEA:15469"/>
        <dbReference type="ChEBI" id="CHEBI:58435"/>
        <dbReference type="ChEBI" id="CHEBI:58525"/>
        <dbReference type="EC" id="5.3.1.16"/>
    </reaction>
</comment>
<dbReference type="SUPFAM" id="SSF51366">
    <property type="entry name" value="Ribulose-phoshate binding barrel"/>
    <property type="match status" value="1"/>
</dbReference>
<dbReference type="GO" id="GO:0003949">
    <property type="term" value="F:1-(5-phosphoribosyl)-5-[(5-phosphoribosylamino)methylideneamino]imidazole-4-carboxamide isomerase activity"/>
    <property type="evidence" value="ECO:0007669"/>
    <property type="project" value="UniProtKB-UniRule"/>
</dbReference>
<dbReference type="InterPro" id="IPR044524">
    <property type="entry name" value="Isoase_HisA-like"/>
</dbReference>
<evidence type="ECO:0000256" key="9">
    <source>
        <dbReference type="HAMAP-Rule" id="MF_01014"/>
    </source>
</evidence>
<evidence type="ECO:0000256" key="5">
    <source>
        <dbReference type="ARBA" id="ARBA00022490"/>
    </source>
</evidence>
<evidence type="ECO:0000256" key="3">
    <source>
        <dbReference type="ARBA" id="ARBA00005133"/>
    </source>
</evidence>
<comment type="caution">
    <text evidence="11">The sequence shown here is derived from an EMBL/GenBank/DDBJ whole genome shotgun (WGS) entry which is preliminary data.</text>
</comment>
<keyword evidence="5 9" id="KW-0963">Cytoplasm</keyword>
<dbReference type="GO" id="GO:0000162">
    <property type="term" value="P:L-tryptophan biosynthetic process"/>
    <property type="evidence" value="ECO:0007669"/>
    <property type="project" value="TreeGrafter"/>
</dbReference>
<dbReference type="InterPro" id="IPR023016">
    <property type="entry name" value="HisA/PriA"/>
</dbReference>
<feature type="active site" description="Proton acceptor" evidence="9">
    <location>
        <position position="11"/>
    </location>
</feature>
<dbReference type="OrthoDB" id="9781903at2"/>
<keyword evidence="8 9" id="KW-0413">Isomerase</keyword>
<evidence type="ECO:0000313" key="11">
    <source>
        <dbReference type="EMBL" id="KPL74225.1"/>
    </source>
</evidence>
<comment type="subcellular location">
    <subcellularLocation>
        <location evidence="2 9">Cytoplasm</location>
    </subcellularLocation>
</comment>
<reference evidence="11 12" key="1">
    <citation type="submission" date="2015-07" db="EMBL/GenBank/DDBJ databases">
        <title>Draft genome of Bellilinea caldifistulae DSM 17877.</title>
        <authorList>
            <person name="Hemp J."/>
            <person name="Ward L.M."/>
            <person name="Pace L.A."/>
            <person name="Fischer W.W."/>
        </authorList>
    </citation>
    <scope>NUCLEOTIDE SEQUENCE [LARGE SCALE GENOMIC DNA]</scope>
    <source>
        <strain evidence="11 12">GOMI-1</strain>
    </source>
</reference>
<evidence type="ECO:0000256" key="7">
    <source>
        <dbReference type="ARBA" id="ARBA00023102"/>
    </source>
</evidence>
<dbReference type="Proteomes" id="UP000050514">
    <property type="component" value="Unassembled WGS sequence"/>
</dbReference>
<keyword evidence="6 9" id="KW-0028">Amino-acid biosynthesis</keyword>
<dbReference type="EMBL" id="LGHJ01000018">
    <property type="protein sequence ID" value="KPL74225.1"/>
    <property type="molecule type" value="Genomic_DNA"/>
</dbReference>
<name>A0A0P6X381_9CHLR</name>
<dbReference type="GO" id="GO:0005737">
    <property type="term" value="C:cytoplasm"/>
    <property type="evidence" value="ECO:0007669"/>
    <property type="project" value="UniProtKB-SubCell"/>
</dbReference>
<dbReference type="PATRIC" id="fig|360411.5.peg.668"/>
<dbReference type="PANTHER" id="PTHR43090:SF2">
    <property type="entry name" value="1-(5-PHOSPHORIBOSYL)-5-[(5-PHOSPHORIBOSYLAMINO)METHYLIDENEAMINO] IMIDAZOLE-4-CARBOXAMIDE ISOMERASE"/>
    <property type="match status" value="1"/>
</dbReference>
<dbReference type="HAMAP" id="MF_01014">
    <property type="entry name" value="HisA"/>
    <property type="match status" value="1"/>
</dbReference>
<dbReference type="CDD" id="cd04732">
    <property type="entry name" value="HisA"/>
    <property type="match status" value="1"/>
</dbReference>
<feature type="active site" description="Proton donor" evidence="9">
    <location>
        <position position="139"/>
    </location>
</feature>
<evidence type="ECO:0000256" key="8">
    <source>
        <dbReference type="ARBA" id="ARBA00023235"/>
    </source>
</evidence>
<gene>
    <name evidence="9" type="primary">hisA</name>
    <name evidence="11" type="ORF">AC812_13035</name>
</gene>
<accession>A0A0P6X381</accession>
<evidence type="ECO:0000256" key="2">
    <source>
        <dbReference type="ARBA" id="ARBA00004496"/>
    </source>
</evidence>
<dbReference type="UniPathway" id="UPA00031">
    <property type="reaction ID" value="UER00009"/>
</dbReference>
<dbReference type="FunFam" id="3.20.20.70:FF:000009">
    <property type="entry name" value="1-(5-phosphoribosyl)-5-[(5-phosphoribosylamino)methylideneamino] imidazole-4-carboxamide isomerase"/>
    <property type="match status" value="1"/>
</dbReference>
<proteinExistence type="inferred from homology"/>
<organism evidence="11 12">
    <name type="scientific">Bellilinea caldifistulae</name>
    <dbReference type="NCBI Taxonomy" id="360411"/>
    <lineage>
        <taxon>Bacteria</taxon>
        <taxon>Bacillati</taxon>
        <taxon>Chloroflexota</taxon>
        <taxon>Anaerolineae</taxon>
        <taxon>Anaerolineales</taxon>
        <taxon>Anaerolineaceae</taxon>
        <taxon>Bellilinea</taxon>
    </lineage>
</organism>
<dbReference type="PANTHER" id="PTHR43090">
    <property type="entry name" value="1-(5-PHOSPHORIBOSYL)-5-[(5-PHOSPHORIBOSYLAMINO)METHYLIDENEAMINO] IMIDAZOLE-4-CARBOXAMIDE ISOMERASE"/>
    <property type="match status" value="1"/>
</dbReference>
<dbReference type="Gene3D" id="3.20.20.70">
    <property type="entry name" value="Aldolase class I"/>
    <property type="match status" value="1"/>
</dbReference>
<comment type="similarity">
    <text evidence="4 9 10">Belongs to the HisA/HisF family.</text>
</comment>
<evidence type="ECO:0000256" key="1">
    <source>
        <dbReference type="ARBA" id="ARBA00000901"/>
    </source>
</evidence>